<evidence type="ECO:0000256" key="2">
    <source>
        <dbReference type="SAM" id="Phobius"/>
    </source>
</evidence>
<feature type="compositionally biased region" description="Low complexity" evidence="1">
    <location>
        <begin position="90"/>
        <end position="126"/>
    </location>
</feature>
<gene>
    <name evidence="3" type="ORF">GCM10009846_19600</name>
</gene>
<accession>A0ABP5MHZ4</accession>
<feature type="transmembrane region" description="Helical" evidence="2">
    <location>
        <begin position="58"/>
        <end position="82"/>
    </location>
</feature>
<evidence type="ECO:0000313" key="3">
    <source>
        <dbReference type="EMBL" id="GAA2174278.1"/>
    </source>
</evidence>
<keyword evidence="2" id="KW-0472">Membrane</keyword>
<evidence type="ECO:0000313" key="4">
    <source>
        <dbReference type="Proteomes" id="UP001501599"/>
    </source>
</evidence>
<dbReference type="Proteomes" id="UP001501599">
    <property type="component" value="Unassembled WGS sequence"/>
</dbReference>
<protein>
    <submittedName>
        <fullName evidence="3">Uncharacterized protein</fullName>
    </submittedName>
</protein>
<evidence type="ECO:0000256" key="1">
    <source>
        <dbReference type="SAM" id="MobiDB-lite"/>
    </source>
</evidence>
<keyword evidence="4" id="KW-1185">Reference proteome</keyword>
<keyword evidence="2" id="KW-1133">Transmembrane helix</keyword>
<proteinExistence type="predicted"/>
<dbReference type="RefSeq" id="WP_344343087.1">
    <property type="nucleotide sequence ID" value="NZ_BAAAQT010000006.1"/>
</dbReference>
<reference evidence="4" key="1">
    <citation type="journal article" date="2019" name="Int. J. Syst. Evol. Microbiol.">
        <title>The Global Catalogue of Microorganisms (GCM) 10K type strain sequencing project: providing services to taxonomists for standard genome sequencing and annotation.</title>
        <authorList>
            <consortium name="The Broad Institute Genomics Platform"/>
            <consortium name="The Broad Institute Genome Sequencing Center for Infectious Disease"/>
            <person name="Wu L."/>
            <person name="Ma J."/>
        </authorList>
    </citation>
    <scope>NUCLEOTIDE SEQUENCE [LARGE SCALE GENOMIC DNA]</scope>
    <source>
        <strain evidence="4">JCM 16026</strain>
    </source>
</reference>
<keyword evidence="2" id="KW-0812">Transmembrane</keyword>
<organism evidence="3 4">
    <name type="scientific">Agrococcus versicolor</name>
    <dbReference type="NCBI Taxonomy" id="501482"/>
    <lineage>
        <taxon>Bacteria</taxon>
        <taxon>Bacillati</taxon>
        <taxon>Actinomycetota</taxon>
        <taxon>Actinomycetes</taxon>
        <taxon>Micrococcales</taxon>
        <taxon>Microbacteriaceae</taxon>
        <taxon>Agrococcus</taxon>
    </lineage>
</organism>
<sequence length="154" mass="17042">MRRSPLLLRLAIASLVIGAFALVRNLLSTFSTLQEYPGTTFLPVFLSTEGDTGGTSPIFVFFVWGPLVFGLLGIALLVAHVVTSRAGRAQQQQPQQQAWQQPQQQGWQQPQPWQPQQPQQPQQQPQQQPPQNPVQPLGGQQQPPPPNASDRIQP</sequence>
<name>A0ABP5MHZ4_9MICO</name>
<dbReference type="EMBL" id="BAAAQT010000006">
    <property type="protein sequence ID" value="GAA2174278.1"/>
    <property type="molecule type" value="Genomic_DNA"/>
</dbReference>
<feature type="region of interest" description="Disordered" evidence="1">
    <location>
        <begin position="87"/>
        <end position="154"/>
    </location>
</feature>
<comment type="caution">
    <text evidence="3">The sequence shown here is derived from an EMBL/GenBank/DDBJ whole genome shotgun (WGS) entry which is preliminary data.</text>
</comment>